<sequence>MKWYSIGSLSFPASWAAIAAALILAYIYLRLQGEKQAAELYSNAFFIFVLTWKLSVILFYFETTVKNPLSIVYFNGGIRGYWLGIAAGFLYLFFAGKKSAVNKLHVQVWIVVITIYELVFFLLNNGHILLSGFQIIGSILILLLTKKQSGNTVWSIQILILFICFQGLVYSMAGNLFSIQMMTYSAGALFLGWTAWKGCGTKQ</sequence>
<feature type="transmembrane region" description="Helical" evidence="1">
    <location>
        <begin position="152"/>
        <end position="170"/>
    </location>
</feature>
<dbReference type="EMBL" id="QYTV02000001">
    <property type="protein sequence ID" value="RST77515.1"/>
    <property type="molecule type" value="Genomic_DNA"/>
</dbReference>
<feature type="transmembrane region" description="Helical" evidence="1">
    <location>
        <begin position="6"/>
        <end position="28"/>
    </location>
</feature>
<feature type="transmembrane region" description="Helical" evidence="1">
    <location>
        <begin position="128"/>
        <end position="145"/>
    </location>
</feature>
<dbReference type="Proteomes" id="UP000287156">
    <property type="component" value="Unassembled WGS sequence"/>
</dbReference>
<protein>
    <submittedName>
        <fullName evidence="2">Uncharacterized protein</fullName>
    </submittedName>
</protein>
<feature type="transmembrane region" description="Helical" evidence="1">
    <location>
        <begin position="40"/>
        <end position="61"/>
    </location>
</feature>
<feature type="transmembrane region" description="Helical" evidence="1">
    <location>
        <begin position="106"/>
        <end position="122"/>
    </location>
</feature>
<keyword evidence="1" id="KW-1133">Transmembrane helix</keyword>
<dbReference type="OrthoDB" id="2427847at2"/>
<keyword evidence="1" id="KW-0472">Membrane</keyword>
<proteinExistence type="predicted"/>
<evidence type="ECO:0000313" key="2">
    <source>
        <dbReference type="EMBL" id="RST77515.1"/>
    </source>
</evidence>
<organism evidence="2 3">
    <name type="scientific">Siminovitchia acidinfaciens</name>
    <dbReference type="NCBI Taxonomy" id="2321395"/>
    <lineage>
        <taxon>Bacteria</taxon>
        <taxon>Bacillati</taxon>
        <taxon>Bacillota</taxon>
        <taxon>Bacilli</taxon>
        <taxon>Bacillales</taxon>
        <taxon>Bacillaceae</taxon>
        <taxon>Siminovitchia</taxon>
    </lineage>
</organism>
<accession>A0A429Y7W1</accession>
<gene>
    <name evidence="2" type="ORF">D4T97_003260</name>
</gene>
<keyword evidence="1" id="KW-0812">Transmembrane</keyword>
<evidence type="ECO:0000256" key="1">
    <source>
        <dbReference type="SAM" id="Phobius"/>
    </source>
</evidence>
<feature type="transmembrane region" description="Helical" evidence="1">
    <location>
        <begin position="73"/>
        <end position="94"/>
    </location>
</feature>
<dbReference type="AlphaFoldDB" id="A0A429Y7W1"/>
<reference evidence="2" key="1">
    <citation type="submission" date="2018-12" db="EMBL/GenBank/DDBJ databases">
        <authorList>
            <person name="Sun L."/>
            <person name="Chen Z."/>
        </authorList>
    </citation>
    <scope>NUCLEOTIDE SEQUENCE [LARGE SCALE GENOMIC DNA]</scope>
    <source>
        <strain evidence="2">3-2-2</strain>
    </source>
</reference>
<evidence type="ECO:0000313" key="3">
    <source>
        <dbReference type="Proteomes" id="UP000287156"/>
    </source>
</evidence>
<keyword evidence="3" id="KW-1185">Reference proteome</keyword>
<name>A0A429Y7W1_9BACI</name>
<comment type="caution">
    <text evidence="2">The sequence shown here is derived from an EMBL/GenBank/DDBJ whole genome shotgun (WGS) entry which is preliminary data.</text>
</comment>
<dbReference type="RefSeq" id="WP_126047588.1">
    <property type="nucleotide sequence ID" value="NZ_QYTV02000001.1"/>
</dbReference>